<evidence type="ECO:0000256" key="1">
    <source>
        <dbReference type="SAM" id="MobiDB-lite"/>
    </source>
</evidence>
<feature type="non-terminal residue" evidence="2">
    <location>
        <position position="466"/>
    </location>
</feature>
<gene>
    <name evidence="2" type="ORF">GSOID_T00020245001</name>
</gene>
<dbReference type="EMBL" id="FN655609">
    <property type="protein sequence ID" value="CBY39666.1"/>
    <property type="molecule type" value="Genomic_DNA"/>
</dbReference>
<dbReference type="AlphaFoldDB" id="E4YW31"/>
<feature type="region of interest" description="Disordered" evidence="1">
    <location>
        <begin position="37"/>
        <end position="58"/>
    </location>
</feature>
<feature type="compositionally biased region" description="Low complexity" evidence="1">
    <location>
        <begin position="110"/>
        <end position="123"/>
    </location>
</feature>
<accession>E4YW31</accession>
<dbReference type="Proteomes" id="UP000011014">
    <property type="component" value="Unassembled WGS sequence"/>
</dbReference>
<feature type="compositionally biased region" description="Acidic residues" evidence="1">
    <location>
        <begin position="48"/>
        <end position="58"/>
    </location>
</feature>
<reference evidence="2" key="1">
    <citation type="journal article" date="2010" name="Science">
        <title>Plasticity of animal genome architecture unmasked by rapid evolution of a pelagic tunicate.</title>
        <authorList>
            <person name="Denoeud F."/>
            <person name="Henriet S."/>
            <person name="Mungpakdee S."/>
            <person name="Aury J.M."/>
            <person name="Da Silva C."/>
            <person name="Brinkmann H."/>
            <person name="Mikhaleva J."/>
            <person name="Olsen L.C."/>
            <person name="Jubin C."/>
            <person name="Canestro C."/>
            <person name="Bouquet J.M."/>
            <person name="Danks G."/>
            <person name="Poulain J."/>
            <person name="Campsteijn C."/>
            <person name="Adamski M."/>
            <person name="Cross I."/>
            <person name="Yadetie F."/>
            <person name="Muffato M."/>
            <person name="Louis A."/>
            <person name="Butcher S."/>
            <person name="Tsagkogeorga G."/>
            <person name="Konrad A."/>
            <person name="Singh S."/>
            <person name="Jensen M.F."/>
            <person name="Cong E.H."/>
            <person name="Eikeseth-Otteraa H."/>
            <person name="Noel B."/>
            <person name="Anthouard V."/>
            <person name="Porcel B.M."/>
            <person name="Kachouri-Lafond R."/>
            <person name="Nishino A."/>
            <person name="Ugolini M."/>
            <person name="Chourrout P."/>
            <person name="Nishida H."/>
            <person name="Aasland R."/>
            <person name="Huzurbazar S."/>
            <person name="Westhof E."/>
            <person name="Delsuc F."/>
            <person name="Lehrach H."/>
            <person name="Reinhardt R."/>
            <person name="Weissenbach J."/>
            <person name="Roy S.W."/>
            <person name="Artiguenave F."/>
            <person name="Postlethwait J.H."/>
            <person name="Manak J.R."/>
            <person name="Thompson E.M."/>
            <person name="Jaillon O."/>
            <person name="Du Pasquier L."/>
            <person name="Boudinot P."/>
            <person name="Liberles D.A."/>
            <person name="Volff J.N."/>
            <person name="Philippe H."/>
            <person name="Lenhard B."/>
            <person name="Roest Crollius H."/>
            <person name="Wincker P."/>
            <person name="Chourrout D."/>
        </authorList>
    </citation>
    <scope>NUCLEOTIDE SEQUENCE [LARGE SCALE GENOMIC DNA]</scope>
</reference>
<sequence>MGQAAAAVLTPLSALGEALTNFVADGSETDDIKMGRRLQFSNESSDLLSEDDDDDEEEYCGKEKIVSETMKQREILLNSVVFLGMQNGSASLSNAGICRTWSQAVRGKASSSSQQTPKSGSGSIEHFPTLRESYSTTTPRKVNISSSFSRKRLRATAAEIWNSRHNTAQIGEKEPTSSNTSITTIQNERSVEQAITKNGDGGCVGGATCGSQSNVQITDELPKRVSGSGAAGTRSWNINGNSNNYGGGSDREYQQKSIEIVHNNRHSCCCCCHRRDGGAEKRDNQTAAIQSVADSFNLVDKSCESSDLEFHSDNCRDTYNFDNSHNCRSNIHDANASPPMKSRQQLYVEYGDSVKRNAKERSGLFEKCPLEFTKTKPFKIRDSGEWQPTEIFEDRAGIRSLFTRNDECVLGSLPQDLQFEVKFAYMEYYFCICDCKFVPKSIWNEQIRMDSDEFRIVSFLNRSIAP</sequence>
<evidence type="ECO:0000313" key="2">
    <source>
        <dbReference type="EMBL" id="CBY39666.1"/>
    </source>
</evidence>
<protein>
    <submittedName>
        <fullName evidence="2">Uncharacterized protein</fullName>
    </submittedName>
</protein>
<proteinExistence type="predicted"/>
<name>E4YW31_OIKDI</name>
<organism evidence="2">
    <name type="scientific">Oikopleura dioica</name>
    <name type="common">Tunicate</name>
    <dbReference type="NCBI Taxonomy" id="34765"/>
    <lineage>
        <taxon>Eukaryota</taxon>
        <taxon>Metazoa</taxon>
        <taxon>Chordata</taxon>
        <taxon>Tunicata</taxon>
        <taxon>Appendicularia</taxon>
        <taxon>Copelata</taxon>
        <taxon>Oikopleuridae</taxon>
        <taxon>Oikopleura</taxon>
    </lineage>
</organism>
<feature type="region of interest" description="Disordered" evidence="1">
    <location>
        <begin position="108"/>
        <end position="138"/>
    </location>
</feature>
<feature type="region of interest" description="Disordered" evidence="1">
    <location>
        <begin position="223"/>
        <end position="243"/>
    </location>
</feature>